<dbReference type="GO" id="GO:0046872">
    <property type="term" value="F:metal ion binding"/>
    <property type="evidence" value="ECO:0007669"/>
    <property type="project" value="UniProtKB-KW"/>
</dbReference>
<feature type="binding site" evidence="3">
    <location>
        <position position="507"/>
    </location>
    <ligand>
        <name>Zn(2+)</name>
        <dbReference type="ChEBI" id="CHEBI:29105"/>
        <label>2</label>
    </ligand>
</feature>
<organism evidence="7 8">
    <name type="scientific">Methylomagnum ishizawai</name>
    <dbReference type="NCBI Taxonomy" id="1760988"/>
    <lineage>
        <taxon>Bacteria</taxon>
        <taxon>Pseudomonadati</taxon>
        <taxon>Pseudomonadota</taxon>
        <taxon>Gammaproteobacteria</taxon>
        <taxon>Methylococcales</taxon>
        <taxon>Methylococcaceae</taxon>
        <taxon>Methylomagnum</taxon>
    </lineage>
</organism>
<feature type="active site" description="Phosphoserine intermediate" evidence="2">
    <location>
        <position position="220"/>
    </location>
</feature>
<keyword evidence="3" id="KW-0460">Magnesium</keyword>
<feature type="compositionally biased region" description="Polar residues" evidence="5">
    <location>
        <begin position="593"/>
        <end position="603"/>
    </location>
</feature>
<feature type="binding site" evidence="3">
    <location>
        <position position="279"/>
    </location>
    <ligand>
        <name>Mg(2+)</name>
        <dbReference type="ChEBI" id="CHEBI:18420"/>
    </ligand>
</feature>
<dbReference type="Gene3D" id="2.60.40.10">
    <property type="entry name" value="Immunoglobulins"/>
    <property type="match status" value="1"/>
</dbReference>
<name>A0A1Y6D4K4_9GAMM</name>
<protein>
    <submittedName>
        <fullName evidence="7">Alkaline phosphatase</fullName>
    </submittedName>
</protein>
<feature type="binding site" evidence="3">
    <location>
        <position position="468"/>
    </location>
    <ligand>
        <name>Zn(2+)</name>
        <dbReference type="ChEBI" id="CHEBI:29105"/>
        <label>2</label>
    </ligand>
</feature>
<dbReference type="GO" id="GO:0004035">
    <property type="term" value="F:alkaline phosphatase activity"/>
    <property type="evidence" value="ECO:0007669"/>
    <property type="project" value="TreeGrafter"/>
</dbReference>
<feature type="region of interest" description="Disordered" evidence="5">
    <location>
        <begin position="590"/>
        <end position="623"/>
    </location>
</feature>
<dbReference type="InterPro" id="IPR001952">
    <property type="entry name" value="Alkaline_phosphatase"/>
</dbReference>
<dbReference type="InterPro" id="IPR017850">
    <property type="entry name" value="Alkaline_phosphatase_core_sf"/>
</dbReference>
<feature type="binding site" evidence="3">
    <location>
        <position position="171"/>
    </location>
    <ligand>
        <name>Mg(2+)</name>
        <dbReference type="ChEBI" id="CHEBI:18420"/>
    </ligand>
</feature>
<evidence type="ECO:0000256" key="3">
    <source>
        <dbReference type="PIRSR" id="PIRSR601952-2"/>
    </source>
</evidence>
<gene>
    <name evidence="7" type="ORF">SAMN02949497_0373</name>
</gene>
<feature type="binding site" evidence="3">
    <location>
        <position position="281"/>
    </location>
    <ligand>
        <name>Mg(2+)</name>
        <dbReference type="ChEBI" id="CHEBI:18420"/>
    </ligand>
</feature>
<dbReference type="STRING" id="1760988.SAMN02949497_0373"/>
<dbReference type="PRINTS" id="PR00113">
    <property type="entry name" value="ALKPHPHTASE"/>
</dbReference>
<dbReference type="RefSeq" id="WP_085216388.1">
    <property type="nucleotide sequence ID" value="NZ_FXAM01000002.1"/>
</dbReference>
<evidence type="ECO:0000256" key="1">
    <source>
        <dbReference type="ARBA" id="ARBA00022553"/>
    </source>
</evidence>
<dbReference type="CDD" id="cd16012">
    <property type="entry name" value="ALP"/>
    <property type="match status" value="1"/>
</dbReference>
<dbReference type="Proteomes" id="UP000192923">
    <property type="component" value="Unassembled WGS sequence"/>
</dbReference>
<comment type="cofactor">
    <cofactor evidence="3">
        <name>Mg(2+)</name>
        <dbReference type="ChEBI" id="CHEBI:18420"/>
    </cofactor>
    <text evidence="3">Binds 1 Mg(2+) ion.</text>
</comment>
<comment type="similarity">
    <text evidence="4">Belongs to the alkaline phosphatase family.</text>
</comment>
<sequence>MKFRKSSMTLAVSAALLLGAQAADALSITRLTPPSQWFATHGASHGPMISRFVHGQRFDIQATVVPDAGQTITQVEFLIDGNRVARIVPASVGRKSMVAADVLTTASPPVPNAIAASLRAQPSGPEGVHTLTAVATQSDGKTTSADGEFEVVKLKAMGHNKAKNIIIMLGDGMGASHRTAARIVLNGYAQGKVNQKLNMDTFPNTAMIMTASLNSIITDSAPGMQNYVTGNKAQNNQEGVWPDDTKAAFDNPRVEYLSEFLARTQNKKLGIVTTADVFDATPAANAVHTANRGAGTGIVDQYLDDADKTHLAVLMGGGRKWFLPNPSAMTSNAGAAFNGSARTTGTDYVLPADIVTGWGAAPGALDPARNLIGDFTAAGWTYVPDRTALAAAGTPSKLLGLFSLSNMNIALDKIGGQRGTSTVVNDYGFPDQPMLDEMAQKALDVLDANSPDGFVLMVEAASIDKQAHQMDSSRWILEAIEFDRAVGVAKQYAATHPDTLVIVTADHECSGAVIIGASTKTDTDLQTAIAAGGSTALGTPALRDGTVGTYDSAKFPKYTIAADGYPTTTDVDYRLLVGYGANGDRYEDYRTRPQPTNDSQQPGNGVLPLSGYPRNNVADGGLGGTRPIQQADGFFVTGQVPGDQAVHTGGDIPLSAYGRGASLLGGTIDNTDVFFSLIQATLGVK</sequence>
<keyword evidence="6" id="KW-0732">Signal</keyword>
<feature type="binding site" evidence="3">
    <location>
        <position position="464"/>
    </location>
    <ligand>
        <name>Zn(2+)</name>
        <dbReference type="ChEBI" id="CHEBI:29105"/>
        <label>2</label>
    </ligand>
</feature>
<feature type="chain" id="PRO_5012350965" evidence="6">
    <location>
        <begin position="23"/>
        <end position="685"/>
    </location>
</feature>
<feature type="binding site" evidence="3">
    <location>
        <position position="171"/>
    </location>
    <ligand>
        <name>Zn(2+)</name>
        <dbReference type="ChEBI" id="CHEBI:29105"/>
        <label>2</label>
    </ligand>
</feature>
<proteinExistence type="inferred from homology"/>
<keyword evidence="8" id="KW-1185">Reference proteome</keyword>
<dbReference type="EMBL" id="FXAM01000002">
    <property type="protein sequence ID" value="SMF97350.1"/>
    <property type="molecule type" value="Genomic_DNA"/>
</dbReference>
<dbReference type="Pfam" id="PF00245">
    <property type="entry name" value="Alk_phosphatase"/>
    <property type="match status" value="1"/>
</dbReference>
<dbReference type="SUPFAM" id="SSF53649">
    <property type="entry name" value="Alkaline phosphatase-like"/>
    <property type="match status" value="1"/>
</dbReference>
<evidence type="ECO:0000256" key="5">
    <source>
        <dbReference type="SAM" id="MobiDB-lite"/>
    </source>
</evidence>
<feature type="binding site" evidence="3">
    <location>
        <position position="506"/>
    </location>
    <ligand>
        <name>Zn(2+)</name>
        <dbReference type="ChEBI" id="CHEBI:29105"/>
        <label>2</label>
    </ligand>
</feature>
<accession>A0A1Y6D4K4</accession>
<comment type="cofactor">
    <cofactor evidence="3">
        <name>Zn(2+)</name>
        <dbReference type="ChEBI" id="CHEBI:29105"/>
    </cofactor>
    <text evidence="3">Binds 2 Zn(2+) ions.</text>
</comment>
<feature type="signal peptide" evidence="6">
    <location>
        <begin position="1"/>
        <end position="22"/>
    </location>
</feature>
<dbReference type="AlphaFoldDB" id="A0A1Y6D4K4"/>
<dbReference type="SMART" id="SM00098">
    <property type="entry name" value="alkPPc"/>
    <property type="match status" value="1"/>
</dbReference>
<dbReference type="Gene3D" id="3.40.720.10">
    <property type="entry name" value="Alkaline Phosphatase, subunit A"/>
    <property type="match status" value="1"/>
</dbReference>
<evidence type="ECO:0000313" key="8">
    <source>
        <dbReference type="Proteomes" id="UP000192923"/>
    </source>
</evidence>
<dbReference type="PANTHER" id="PTHR11596">
    <property type="entry name" value="ALKALINE PHOSPHATASE"/>
    <property type="match status" value="1"/>
</dbReference>
<feature type="binding site" evidence="3">
    <location>
        <position position="459"/>
    </location>
    <ligand>
        <name>Mg(2+)</name>
        <dbReference type="ChEBI" id="CHEBI:18420"/>
    </ligand>
</feature>
<evidence type="ECO:0000313" key="7">
    <source>
        <dbReference type="EMBL" id="SMF97350.1"/>
    </source>
</evidence>
<keyword evidence="1" id="KW-0597">Phosphoprotein</keyword>
<keyword evidence="3" id="KW-0862">Zinc</keyword>
<feature type="binding site" evidence="3">
    <location>
        <position position="647"/>
    </location>
    <ligand>
        <name>Zn(2+)</name>
        <dbReference type="ChEBI" id="CHEBI:29105"/>
        <label>2</label>
    </ligand>
</feature>
<dbReference type="PANTHER" id="PTHR11596:SF5">
    <property type="entry name" value="ALKALINE PHOSPHATASE"/>
    <property type="match status" value="1"/>
</dbReference>
<evidence type="ECO:0000256" key="4">
    <source>
        <dbReference type="RuleBase" id="RU003946"/>
    </source>
</evidence>
<evidence type="ECO:0000256" key="6">
    <source>
        <dbReference type="SAM" id="SignalP"/>
    </source>
</evidence>
<keyword evidence="3" id="KW-0479">Metal-binding</keyword>
<reference evidence="7 8" key="1">
    <citation type="submission" date="2016-12" db="EMBL/GenBank/DDBJ databases">
        <authorList>
            <person name="Song W.-J."/>
            <person name="Kurnit D.M."/>
        </authorList>
    </citation>
    <scope>NUCLEOTIDE SEQUENCE [LARGE SCALE GENOMIC DNA]</scope>
    <source>
        <strain evidence="7 8">175</strain>
    </source>
</reference>
<dbReference type="OrthoDB" id="9794455at2"/>
<evidence type="ECO:0000256" key="2">
    <source>
        <dbReference type="PIRSR" id="PIRSR601952-1"/>
    </source>
</evidence>
<dbReference type="InterPro" id="IPR013783">
    <property type="entry name" value="Ig-like_fold"/>
</dbReference>